<evidence type="ECO:0000256" key="1">
    <source>
        <dbReference type="SAM" id="MobiDB-lite"/>
    </source>
</evidence>
<comment type="caution">
    <text evidence="2">The sequence shown here is derived from an EMBL/GenBank/DDBJ whole genome shotgun (WGS) entry which is preliminary data.</text>
</comment>
<dbReference type="Proteomes" id="UP000315369">
    <property type="component" value="Unassembled WGS sequence"/>
</dbReference>
<name>A0A540X580_9BACT</name>
<keyword evidence="3" id="KW-1185">Reference proteome</keyword>
<dbReference type="EMBL" id="VIFM01000024">
    <property type="protein sequence ID" value="TQF16405.1"/>
    <property type="molecule type" value="Genomic_DNA"/>
</dbReference>
<sequence>MPARMYFLGALLALLVPAVAGAWPVDMVLPLEAGKERFQKLAAVDWVEVEDASVATAEVLPGTNELLLTGQKEGRTLLLLFAEGRFAVWRLTVGNPPPEDVSSKLTSARKACPDLKATQGAERSLTATVKDASCRAALLEMLRTDAYVARELELTFEVPALQEQLSSVVAALQPLGLTANYSGAGLVVTGTASREDWHRALWELFRRSVGRVPLEDRVELKAPEPAAAVPDAGPAVQVEPPVEVEILSPPPKKPPRKKRGG</sequence>
<dbReference type="RefSeq" id="WP_141641937.1">
    <property type="nucleotide sequence ID" value="NZ_VIFM01000024.1"/>
</dbReference>
<evidence type="ECO:0000313" key="2">
    <source>
        <dbReference type="EMBL" id="TQF16405.1"/>
    </source>
</evidence>
<evidence type="ECO:0000313" key="3">
    <source>
        <dbReference type="Proteomes" id="UP000315369"/>
    </source>
</evidence>
<protein>
    <submittedName>
        <fullName evidence="2">Uncharacterized protein</fullName>
    </submittedName>
</protein>
<proteinExistence type="predicted"/>
<organism evidence="2 3">
    <name type="scientific">Myxococcus llanfairpwllgwyngyllgogerychwyrndrobwllllantysiliogogogochensis</name>
    <dbReference type="NCBI Taxonomy" id="2590453"/>
    <lineage>
        <taxon>Bacteria</taxon>
        <taxon>Pseudomonadati</taxon>
        <taxon>Myxococcota</taxon>
        <taxon>Myxococcia</taxon>
        <taxon>Myxococcales</taxon>
        <taxon>Cystobacterineae</taxon>
        <taxon>Myxococcaceae</taxon>
        <taxon>Myxococcus</taxon>
    </lineage>
</organism>
<feature type="compositionally biased region" description="Low complexity" evidence="1">
    <location>
        <begin position="224"/>
        <end position="245"/>
    </location>
</feature>
<dbReference type="AlphaFoldDB" id="A0A540X580"/>
<reference evidence="2 3" key="1">
    <citation type="submission" date="2019-06" db="EMBL/GenBank/DDBJ databases">
        <authorList>
            <person name="Livingstone P."/>
            <person name="Whitworth D."/>
        </authorList>
    </citation>
    <scope>NUCLEOTIDE SEQUENCE [LARGE SCALE GENOMIC DNA]</scope>
    <source>
        <strain evidence="2 3">AM401</strain>
    </source>
</reference>
<dbReference type="OrthoDB" id="5508601at2"/>
<gene>
    <name evidence="2" type="ORF">FJV41_08595</name>
</gene>
<feature type="region of interest" description="Disordered" evidence="1">
    <location>
        <begin position="224"/>
        <end position="261"/>
    </location>
</feature>
<accession>A0A540X580</accession>